<organism evidence="1 2">
    <name type="scientific">[Curtobacterium] plantarum</name>
    <dbReference type="NCBI Taxonomy" id="221276"/>
    <lineage>
        <taxon>Bacteria</taxon>
        <taxon>Pseudomonadati</taxon>
        <taxon>Pseudomonadota</taxon>
        <taxon>Gammaproteobacteria</taxon>
        <taxon>Enterobacterales</taxon>
        <taxon>Erwiniaceae</taxon>
        <taxon>Pantoea</taxon>
    </lineage>
</organism>
<gene>
    <name evidence="1" type="ORF">J2X94_001484</name>
</gene>
<name>A0ABT9T7X2_9GAMM</name>
<dbReference type="EMBL" id="JAUSSJ010000001">
    <property type="protein sequence ID" value="MDQ0019356.1"/>
    <property type="molecule type" value="Genomic_DNA"/>
</dbReference>
<accession>A0ABT9T7X2</accession>
<evidence type="ECO:0000313" key="2">
    <source>
        <dbReference type="Proteomes" id="UP001244623"/>
    </source>
</evidence>
<comment type="caution">
    <text evidence="1">The sequence shown here is derived from an EMBL/GenBank/DDBJ whole genome shotgun (WGS) entry which is preliminary data.</text>
</comment>
<proteinExistence type="predicted"/>
<reference evidence="1 2" key="1">
    <citation type="submission" date="2023-07" db="EMBL/GenBank/DDBJ databases">
        <title>Sorghum-associated microbial communities from plants grown in Nebraska, USA.</title>
        <authorList>
            <person name="Schachtman D."/>
        </authorList>
    </citation>
    <scope>NUCLEOTIDE SEQUENCE [LARGE SCALE GENOMIC DNA]</scope>
    <source>
        <strain evidence="1 2">CC49</strain>
    </source>
</reference>
<dbReference type="Proteomes" id="UP001244623">
    <property type="component" value="Unassembled WGS sequence"/>
</dbReference>
<protein>
    <submittedName>
        <fullName evidence="1">Uncharacterized protein</fullName>
    </submittedName>
</protein>
<sequence>MWNELRSEGLEICISHLAKCPLSRLKFGAILVMCLAIGNFRHLLPIDIESNALCAPEVKKSQGMKWWLLYLYGEKKPQVAI</sequence>
<evidence type="ECO:0000313" key="1">
    <source>
        <dbReference type="EMBL" id="MDQ0019356.1"/>
    </source>
</evidence>
<keyword evidence="2" id="KW-1185">Reference proteome</keyword>